<reference evidence="16 17" key="1">
    <citation type="submission" date="2019-01" db="EMBL/GenBank/DDBJ databases">
        <authorList>
            <person name="Alioto T."/>
            <person name="Alioto T."/>
        </authorList>
    </citation>
    <scope>NUCLEOTIDE SEQUENCE [LARGE SCALE GENOMIC DNA]</scope>
</reference>
<dbReference type="GO" id="GO:0005516">
    <property type="term" value="F:calmodulin binding"/>
    <property type="evidence" value="ECO:0007669"/>
    <property type="project" value="UniProtKB-KW"/>
</dbReference>
<evidence type="ECO:0000256" key="13">
    <source>
        <dbReference type="ARBA" id="ARBA00025890"/>
    </source>
</evidence>
<evidence type="ECO:0000313" key="16">
    <source>
        <dbReference type="EMBL" id="VFV38196.1"/>
    </source>
</evidence>
<evidence type="ECO:0000256" key="9">
    <source>
        <dbReference type="ARBA" id="ARBA00023136"/>
    </source>
</evidence>
<dbReference type="SUPFAM" id="SSF48208">
    <property type="entry name" value="Six-hairpin glycosidases"/>
    <property type="match status" value="1"/>
</dbReference>
<proteinExistence type="inferred from homology"/>
<dbReference type="GO" id="GO:0005886">
    <property type="term" value="C:plasma membrane"/>
    <property type="evidence" value="ECO:0007669"/>
    <property type="project" value="UniProtKB-SubCell"/>
</dbReference>
<organism evidence="16 17">
    <name type="scientific">Lynx pardinus</name>
    <name type="common">Iberian lynx</name>
    <name type="synonym">Felis pardina</name>
    <dbReference type="NCBI Taxonomy" id="191816"/>
    <lineage>
        <taxon>Eukaryota</taxon>
        <taxon>Metazoa</taxon>
        <taxon>Chordata</taxon>
        <taxon>Craniata</taxon>
        <taxon>Vertebrata</taxon>
        <taxon>Euteleostomi</taxon>
        <taxon>Mammalia</taxon>
        <taxon>Eutheria</taxon>
        <taxon>Laurasiatheria</taxon>
        <taxon>Carnivora</taxon>
        <taxon>Feliformia</taxon>
        <taxon>Felidae</taxon>
        <taxon>Felinae</taxon>
        <taxon>Lynx</taxon>
    </lineage>
</organism>
<keyword evidence="11 14" id="KW-0449">Lipoprotein</keyword>
<comment type="similarity">
    <text evidence="4 14">Belongs to the phosphorylase b kinase regulatory chain family.</text>
</comment>
<dbReference type="AlphaFoldDB" id="A0A485P2M6"/>
<dbReference type="GO" id="GO:0005977">
    <property type="term" value="P:glycogen metabolic process"/>
    <property type="evidence" value="ECO:0007669"/>
    <property type="project" value="UniProtKB-UniPathway"/>
</dbReference>
<keyword evidence="9 14" id="KW-0472">Membrane</keyword>
<dbReference type="FunFam" id="1.50.10.10:FF:000004">
    <property type="entry name" value="Phosphorylase b kinase regulatory subunit"/>
    <property type="match status" value="1"/>
</dbReference>
<dbReference type="InterPro" id="IPR011613">
    <property type="entry name" value="GH15-like"/>
</dbReference>
<accession>A0A485P2M6</accession>
<gene>
    <name evidence="16" type="ORF">LYPA_23C004525</name>
</gene>
<evidence type="ECO:0000256" key="6">
    <source>
        <dbReference type="ARBA" id="ARBA00022553"/>
    </source>
</evidence>
<keyword evidence="12 14" id="KW-0636">Prenylation</keyword>
<evidence type="ECO:0000256" key="7">
    <source>
        <dbReference type="ARBA" id="ARBA00022600"/>
    </source>
</evidence>
<name>A0A485P2M6_LYNPA</name>
<evidence type="ECO:0000256" key="3">
    <source>
        <dbReference type="ARBA" id="ARBA00005131"/>
    </source>
</evidence>
<dbReference type="Gene3D" id="1.50.10.10">
    <property type="match status" value="1"/>
</dbReference>
<comment type="pathway">
    <text evidence="3 14">Glycan biosynthesis; glycogen metabolism.</text>
</comment>
<dbReference type="PANTHER" id="PTHR10749">
    <property type="entry name" value="PHOSPHORYLASE B KINASE REGULATORY SUBUNIT"/>
    <property type="match status" value="1"/>
</dbReference>
<keyword evidence="17" id="KW-1185">Reference proteome</keyword>
<dbReference type="PANTHER" id="PTHR10749:SF5">
    <property type="entry name" value="PHOSPHORYLASE B KINASE REGULATORY SUBUNIT ALPHA, LIVER ISOFORM"/>
    <property type="match status" value="1"/>
</dbReference>
<dbReference type="EMBL" id="CAAGRJ010025720">
    <property type="protein sequence ID" value="VFV38196.1"/>
    <property type="molecule type" value="Genomic_DNA"/>
</dbReference>
<sequence>MRSRSNSGVRLDGYARLVQQTILCYQNPVTGLLSASHEQKDAWVRDNIYSILAVWGLGMAYRKNADRDEDKAKAYELEQNVVKLMRGLLQCMMRQVHKVEKFKHTQSTKDSLHAKYNTATCSTVVGDDQWGHLQVDATSLFLLFLAQMTASGEPGSFEPIVQGVTLYREKGDYGMWERGDKTNQGIPELNASSVGMAKAALEAIDELDLFGAHGGRKSVIHVLPDDVEHCQSILFSMLPRASTSKEIDAGLLSIISFPAFAVEDMNLVNVTKNEIISKLQGRYGCCRFLRDGYKTPREDPNRLHYDPAELKLFENIECEWPVFWTYFIIDGVFNGDAVQVDEEYKNPHTVDRVPLGKLPHLWGQSLYILSSLLAEGFLATGEIDPLNRRFSTSVKPDVVVQVTVLAENNHIKDLLRKHGVNVQSIADIHPIRVQPGRILSHIYAKLGRNKNMKLSGRPYRHIGVLGTSKLYVIRNQIFTFTPQFTDQHHFYLALDNEMIVEMLRIELAYLCTCWRMTGRPTLTFPITHTMLTNDGSDIHSAVLSTIRKLEDGYFGGARVKLGSLSEFLTTSFYTYLTFLDPDCDEKLFNDDSEGSFSPDSDLGGYLEDTYNQVTESEDELDQYINHLLQSTSSKCYLPPLSKKTEDSHVFSAIHSTRDILSVMAKAKGLEIPFVPMTLPTKVLSTHRKSLNLVDSPQPLLNKAPEDDFQWPRDDHGDVDCDKLVEQLKDCSNLQDQADILYILYVIKGPSWDTNLSGQHGVTVHNLLSELYGKAGLNQEWGLIRYISGLLRKKVEVLAEACTDLLSHQKQLTVGLPPEPREKTISAPLPPEELTKLIYEASGQDISIAVLTQEIVVYLAMYVRAQPSLFVEMLRLRIGLIIQVMATELARSLNCSGEEASESLMNLSPFDMKNLLHHILSGKEFGVERSVRPIHSSTSSPAISIHEVGHTGVTKTERSGINRLRSEMKQMTRRFSADEQVKPLSCSVLHVCVSCPFWLACGKRGWEYGERLRGEWFCPSNGLEWR</sequence>
<evidence type="ECO:0000259" key="15">
    <source>
        <dbReference type="Pfam" id="PF00723"/>
    </source>
</evidence>
<keyword evidence="8 14" id="KW-0112">Calmodulin-binding</keyword>
<dbReference type="GO" id="GO:0005964">
    <property type="term" value="C:phosphorylase kinase complex"/>
    <property type="evidence" value="ECO:0007669"/>
    <property type="project" value="TreeGrafter"/>
</dbReference>
<evidence type="ECO:0000313" key="17">
    <source>
        <dbReference type="Proteomes" id="UP000386466"/>
    </source>
</evidence>
<evidence type="ECO:0000256" key="10">
    <source>
        <dbReference type="ARBA" id="ARBA00023277"/>
    </source>
</evidence>
<protein>
    <recommendedName>
        <fullName evidence="14">Phosphorylase b kinase regulatory subunit</fullName>
    </recommendedName>
</protein>
<dbReference type="UniPathway" id="UPA00163"/>
<keyword evidence="5 14" id="KW-1003">Cell membrane</keyword>
<evidence type="ECO:0000256" key="4">
    <source>
        <dbReference type="ARBA" id="ARBA00007128"/>
    </source>
</evidence>
<comment type="subunit">
    <text evidence="13 14">Hexadecamer of 4 heterotetramers, each composed of alpha, beta, gamma, and delta subunits. Alpha (PHKA1 or PHKA2) and beta (PHKB) are regulatory subunits, gamma (PHKG1 or PHKG2) is the catalytic subunit, and delta is calmodulin.</text>
</comment>
<evidence type="ECO:0000256" key="11">
    <source>
        <dbReference type="ARBA" id="ARBA00023288"/>
    </source>
</evidence>
<keyword evidence="6" id="KW-0597">Phosphoprotein</keyword>
<keyword evidence="7 14" id="KW-0321">Glycogen metabolism</keyword>
<evidence type="ECO:0000256" key="14">
    <source>
        <dbReference type="RuleBase" id="RU364123"/>
    </source>
</evidence>
<dbReference type="InterPro" id="IPR008928">
    <property type="entry name" value="6-hairpin_glycosidase_sf"/>
</dbReference>
<feature type="domain" description="GH15-like" evidence="15">
    <location>
        <begin position="8"/>
        <end position="878"/>
    </location>
</feature>
<evidence type="ECO:0000256" key="8">
    <source>
        <dbReference type="ARBA" id="ARBA00022860"/>
    </source>
</evidence>
<evidence type="ECO:0000256" key="2">
    <source>
        <dbReference type="ARBA" id="ARBA00004342"/>
    </source>
</evidence>
<comment type="function">
    <text evidence="1">Phosphorylase b kinase catalyzes the phosphorylation of serine in certain substrates, including troponin I. The alpha chain may bind calmodulin.</text>
</comment>
<comment type="subcellular location">
    <subcellularLocation>
        <location evidence="2 14">Cell membrane</location>
        <topology evidence="2 14">Lipid-anchor</topology>
        <orientation evidence="2 14">Cytoplasmic side</orientation>
    </subcellularLocation>
</comment>
<evidence type="ECO:0000256" key="12">
    <source>
        <dbReference type="ARBA" id="ARBA00023289"/>
    </source>
</evidence>
<dbReference type="InterPro" id="IPR008734">
    <property type="entry name" value="PHK_A/B_su"/>
</dbReference>
<evidence type="ECO:0000256" key="1">
    <source>
        <dbReference type="ARBA" id="ARBA00002837"/>
    </source>
</evidence>
<dbReference type="InterPro" id="IPR012341">
    <property type="entry name" value="6hp_glycosidase-like_sf"/>
</dbReference>
<keyword evidence="10 14" id="KW-0119">Carbohydrate metabolism</keyword>
<dbReference type="Pfam" id="PF00723">
    <property type="entry name" value="Glyco_hydro_15"/>
    <property type="match status" value="1"/>
</dbReference>
<evidence type="ECO:0000256" key="5">
    <source>
        <dbReference type="ARBA" id="ARBA00022475"/>
    </source>
</evidence>
<dbReference type="Proteomes" id="UP000386466">
    <property type="component" value="Unassembled WGS sequence"/>
</dbReference>